<protein>
    <recommendedName>
        <fullName evidence="7">Bifunctional glutamine synthetase adenylyltransferase/adenylyl-removing enzyme</fullName>
    </recommendedName>
    <alternativeName>
        <fullName evidence="7">ATP:glutamine synthetase adenylyltransferase</fullName>
    </alternativeName>
    <alternativeName>
        <fullName evidence="7">ATase</fullName>
    </alternativeName>
    <domain>
        <recommendedName>
            <fullName evidence="7">Glutamine synthetase adenylyl-L-tyrosine phosphorylase</fullName>
            <ecNumber evidence="7">2.7.7.89</ecNumber>
        </recommendedName>
        <alternativeName>
            <fullName evidence="7">Adenylyl removase</fullName>
            <shortName evidence="7">AR</shortName>
            <shortName evidence="7">AT-N</shortName>
        </alternativeName>
    </domain>
    <domain>
        <recommendedName>
            <fullName evidence="7">Glutamine synthetase adenylyl transferase</fullName>
            <ecNumber evidence="7">2.7.7.42</ecNumber>
        </recommendedName>
        <alternativeName>
            <fullName evidence="7">Adenylyl transferase</fullName>
            <shortName evidence="7">AT</shortName>
            <shortName evidence="7">AT-C</shortName>
        </alternativeName>
    </domain>
</protein>
<dbReference type="PANTHER" id="PTHR30621:SF0">
    <property type="entry name" value="BIFUNCTIONAL GLUTAMINE SYNTHETASE ADENYLYLTRANSFERASE_ADENYLYL-REMOVING ENZYME"/>
    <property type="match status" value="1"/>
</dbReference>
<evidence type="ECO:0000256" key="7">
    <source>
        <dbReference type="HAMAP-Rule" id="MF_00802"/>
    </source>
</evidence>
<gene>
    <name evidence="7" type="primary">glnE</name>
    <name evidence="11" type="ORF">HF989_10515</name>
</gene>
<keyword evidence="3 7" id="KW-0547">Nucleotide-binding</keyword>
<feature type="domain" description="Glutamate-ammonia ligase adenylyltransferase repeated" evidence="9">
    <location>
        <begin position="688"/>
        <end position="933"/>
    </location>
</feature>
<feature type="region of interest" description="Adenylyl transferase" evidence="7">
    <location>
        <begin position="595"/>
        <end position="1110"/>
    </location>
</feature>
<dbReference type="EC" id="2.7.7.42" evidence="7"/>
<evidence type="ECO:0000256" key="5">
    <source>
        <dbReference type="ARBA" id="ARBA00022842"/>
    </source>
</evidence>
<accession>A0A7X6LTU7</accession>
<keyword evidence="6 7" id="KW-0511">Multifunctional enzyme</keyword>
<dbReference type="GO" id="GO:0000820">
    <property type="term" value="P:regulation of glutamine family amino acid metabolic process"/>
    <property type="evidence" value="ECO:0007669"/>
    <property type="project" value="UniProtKB-UniRule"/>
</dbReference>
<dbReference type="GO" id="GO:0005829">
    <property type="term" value="C:cytosol"/>
    <property type="evidence" value="ECO:0007669"/>
    <property type="project" value="TreeGrafter"/>
</dbReference>
<feature type="domain" description="PII-uridylyltransferase/Glutamine-synthetase adenylyltransferase" evidence="10">
    <location>
        <begin position="956"/>
        <end position="1098"/>
    </location>
</feature>
<comment type="cofactor">
    <cofactor evidence="7">
        <name>Mg(2+)</name>
        <dbReference type="ChEBI" id="CHEBI:18420"/>
    </cofactor>
</comment>
<evidence type="ECO:0000256" key="4">
    <source>
        <dbReference type="ARBA" id="ARBA00022840"/>
    </source>
</evidence>
<keyword evidence="2 7" id="KW-0548">Nucleotidyltransferase</keyword>
<evidence type="ECO:0000256" key="2">
    <source>
        <dbReference type="ARBA" id="ARBA00022695"/>
    </source>
</evidence>
<dbReference type="Pfam" id="PF03710">
    <property type="entry name" value="GlnE"/>
    <property type="match status" value="2"/>
</dbReference>
<dbReference type="HAMAP" id="MF_00802">
    <property type="entry name" value="GlnE"/>
    <property type="match status" value="1"/>
</dbReference>
<dbReference type="CDD" id="cd05401">
    <property type="entry name" value="NT_GlnE_GlnD_like"/>
    <property type="match status" value="2"/>
</dbReference>
<keyword evidence="4 7" id="KW-0067">ATP-binding</keyword>
<dbReference type="SUPFAM" id="SSF81301">
    <property type="entry name" value="Nucleotidyltransferase"/>
    <property type="match status" value="2"/>
</dbReference>
<evidence type="ECO:0000256" key="3">
    <source>
        <dbReference type="ARBA" id="ARBA00022741"/>
    </source>
</evidence>
<dbReference type="Pfam" id="PF08335">
    <property type="entry name" value="GlnD_UR_UTase"/>
    <property type="match status" value="2"/>
</dbReference>
<feature type="region of interest" description="Adenylyl removase" evidence="7">
    <location>
        <begin position="1"/>
        <end position="587"/>
    </location>
</feature>
<dbReference type="SUPFAM" id="SSF81593">
    <property type="entry name" value="Nucleotidyltransferase substrate binding subunit/domain"/>
    <property type="match status" value="2"/>
</dbReference>
<dbReference type="GO" id="GO:0000287">
    <property type="term" value="F:magnesium ion binding"/>
    <property type="evidence" value="ECO:0007669"/>
    <property type="project" value="UniProtKB-UniRule"/>
</dbReference>
<dbReference type="EMBL" id="JAAXPF010000019">
    <property type="protein sequence ID" value="NKY69776.1"/>
    <property type="molecule type" value="Genomic_DNA"/>
</dbReference>
<evidence type="ECO:0000256" key="8">
    <source>
        <dbReference type="SAM" id="MobiDB-lite"/>
    </source>
</evidence>
<dbReference type="NCBIfam" id="NF010707">
    <property type="entry name" value="PRK14109.1"/>
    <property type="match status" value="1"/>
</dbReference>
<feature type="domain" description="Glutamate-ammonia ligase adenylyltransferase repeated" evidence="9">
    <location>
        <begin position="226"/>
        <end position="413"/>
    </location>
</feature>
<comment type="similarity">
    <text evidence="7">Belongs to the GlnE family.</text>
</comment>
<dbReference type="GO" id="GO:0047388">
    <property type="term" value="F:[glutamine synthetase]-adenylyl-L-tyrosine phosphorylase activity"/>
    <property type="evidence" value="ECO:0007669"/>
    <property type="project" value="UniProtKB-EC"/>
</dbReference>
<dbReference type="GO" id="GO:0008882">
    <property type="term" value="F:[glutamate-ammonia-ligase] adenylyltransferase activity"/>
    <property type="evidence" value="ECO:0007669"/>
    <property type="project" value="UniProtKB-UniRule"/>
</dbReference>
<feature type="region of interest" description="Disordered" evidence="8">
    <location>
        <begin position="1"/>
        <end position="69"/>
    </location>
</feature>
<keyword evidence="1 7" id="KW-0808">Transferase</keyword>
<evidence type="ECO:0000313" key="11">
    <source>
        <dbReference type="EMBL" id="NKY69776.1"/>
    </source>
</evidence>
<evidence type="ECO:0000256" key="6">
    <source>
        <dbReference type="ARBA" id="ARBA00023268"/>
    </source>
</evidence>
<dbReference type="Gene3D" id="3.30.460.10">
    <property type="entry name" value="Beta Polymerase, domain 2"/>
    <property type="match status" value="2"/>
</dbReference>
<feature type="compositionally biased region" description="Basic and acidic residues" evidence="8">
    <location>
        <begin position="34"/>
        <end position="45"/>
    </location>
</feature>
<dbReference type="Proteomes" id="UP000554284">
    <property type="component" value="Unassembled WGS sequence"/>
</dbReference>
<dbReference type="InterPro" id="IPR023057">
    <property type="entry name" value="GlnE"/>
</dbReference>
<evidence type="ECO:0000259" key="9">
    <source>
        <dbReference type="Pfam" id="PF03710"/>
    </source>
</evidence>
<dbReference type="PANTHER" id="PTHR30621">
    <property type="entry name" value="GLUTAMINE SYNTHETASE ADENYLYLTRANSFERASE"/>
    <property type="match status" value="1"/>
</dbReference>
<comment type="catalytic activity">
    <reaction evidence="7">
        <text>[glutamine synthetase]-L-tyrosine + ATP = [glutamine synthetase]-O(4)-(5'-adenylyl)-L-tyrosine + diphosphate</text>
        <dbReference type="Rhea" id="RHEA:18589"/>
        <dbReference type="Rhea" id="RHEA-COMP:10660"/>
        <dbReference type="Rhea" id="RHEA-COMP:10661"/>
        <dbReference type="ChEBI" id="CHEBI:30616"/>
        <dbReference type="ChEBI" id="CHEBI:33019"/>
        <dbReference type="ChEBI" id="CHEBI:46858"/>
        <dbReference type="ChEBI" id="CHEBI:83624"/>
        <dbReference type="EC" id="2.7.7.42"/>
    </reaction>
</comment>
<dbReference type="InterPro" id="IPR043519">
    <property type="entry name" value="NT_sf"/>
</dbReference>
<comment type="caution">
    <text evidence="11">The sequence shown here is derived from an EMBL/GenBank/DDBJ whole genome shotgun (WGS) entry which is preliminary data.</text>
</comment>
<evidence type="ECO:0000313" key="12">
    <source>
        <dbReference type="Proteomes" id="UP000554284"/>
    </source>
</evidence>
<comment type="catalytic activity">
    <reaction evidence="7">
        <text>[glutamine synthetase]-O(4)-(5'-adenylyl)-L-tyrosine + phosphate = [glutamine synthetase]-L-tyrosine + ADP</text>
        <dbReference type="Rhea" id="RHEA:43716"/>
        <dbReference type="Rhea" id="RHEA-COMP:10660"/>
        <dbReference type="Rhea" id="RHEA-COMP:10661"/>
        <dbReference type="ChEBI" id="CHEBI:43474"/>
        <dbReference type="ChEBI" id="CHEBI:46858"/>
        <dbReference type="ChEBI" id="CHEBI:83624"/>
        <dbReference type="ChEBI" id="CHEBI:456216"/>
        <dbReference type="EC" id="2.7.7.89"/>
    </reaction>
</comment>
<sequence length="1110" mass="121661">MQPLLGLRRHPGRGFEGHRGGLRAGRAGARRRVRADPPRAARDGLPRPAKLAGPGTAPPGALRVHGGGARRAGLRVLPAREVGRVARLHRPDHPVGDRHRDRPVISPAKLGLTHPRAAEDLEELSLLDDASLYTLAGSGDPDLALNNARRLYDALGSGWGELVEALTDHPVFRTRLFALLGGSTALSDHLIAHPEQWRLLREDVPGHNELYRTMLAAVGVDADGPGLYRAGESDASAAKQQLRDAHRGLIMRIAAADLAGTFASVKGYGEGEPMRYSYTTERLTWLADASLTAALAVAVRSVYGEDDLDAELAVIAMGKCGAGELNYISDVDVVFVAEPASPKITRVAAEMMRLGSACFFDVDANLRPEGASGALVRTLDSHRAYYRKWAETWEFQALLKARPMTGMMELGRAYAEAIAPLVWEASQRESFVEDVQAMRRRVLENVPADMRRRELKLGPGGLRDVEFAVQLLQLVHGRIDDTLRARNTLEALAALAEAGYVGREDARVLQNAYEFLRLLEHRLQLQRFKRTHQLPEPDNEKRNRWLARAAGFTADHRGTADQALYRELKRVRRDVADLHERLFYRPLLSAVADMTVGEATLSADAVKAQLAALGYRHPARAFDHLSALVKGTSRKAKLQAILLPSLMHWLADTADPGQGLLNYRKLSEAAVDRSWFLRMLRDEGVASQRLMHILGTSPYAAELIISAPDVVKLLGDGSNGPRLLEPAPDQVHKAIIASAKRHQGDPDKAVAVARSLRRAELARIASADLLGMMDVRQVCVELTYVWEAVLEAALRAEVYADLASSPRDEPPARLAVIAMGRLGGAELGYGSDADVIVVAEPSRATAADEGGDALAWAAKIVDQMRTRLAKPSGDPPLEVDLGLRPEGRSGAVVRTIASYERYYREWGEVWERQALLRAAVVAGDRRVGDAFLQAADAFRYPDGGANPADIREIRRIKARVDNERLPRNADRATHTKLGRGALADVEWTVQLLAMQHAHTYEELRTPSTLDALDFLAELDNPDVIPGADAEVLRTAWLTATHARNAIVLVTGKRTDQLPAPGPQLAQVAGSAGYDPDDQQEFLEDYLRITRRAHKVVEKAFWGEVPSLEFD</sequence>
<dbReference type="Gene3D" id="1.20.120.330">
    <property type="entry name" value="Nucleotidyltransferases domain 2"/>
    <property type="match status" value="2"/>
</dbReference>
<organism evidence="11 12">
    <name type="scientific">Corynebacterium mucifaciens</name>
    <dbReference type="NCBI Taxonomy" id="57171"/>
    <lineage>
        <taxon>Bacteria</taxon>
        <taxon>Bacillati</taxon>
        <taxon>Actinomycetota</taxon>
        <taxon>Actinomycetes</taxon>
        <taxon>Mycobacteriales</taxon>
        <taxon>Corynebacteriaceae</taxon>
        <taxon>Corynebacterium</taxon>
    </lineage>
</organism>
<feature type="domain" description="PII-uridylyltransferase/Glutamine-synthetase adenylyltransferase" evidence="10">
    <location>
        <begin position="437"/>
        <end position="583"/>
    </location>
</feature>
<comment type="function">
    <text evidence="7">Involved in the regulation of glutamine synthetase GlnA, a key enzyme in the process to assimilate ammonia. When cellular nitrogen levels are high, the C-terminal adenylyl transferase (AT) inactivates GlnA by covalent transfer of an adenylyl group from ATP to specific tyrosine residue of GlnA, thus reducing its activity. Conversely, when nitrogen levels are low, the N-terminal adenylyl removase (AR) activates GlnA by removing the adenylyl group by phosphorolysis, increasing its activity. The regulatory region of GlnE binds the signal transduction protein PII (GlnB) which indicates the nitrogen status of the cell.</text>
</comment>
<evidence type="ECO:0000256" key="1">
    <source>
        <dbReference type="ARBA" id="ARBA00022679"/>
    </source>
</evidence>
<name>A0A7X6LTU7_9CORY</name>
<proteinExistence type="inferred from homology"/>
<dbReference type="EC" id="2.7.7.89" evidence="7"/>
<dbReference type="AlphaFoldDB" id="A0A7X6LTU7"/>
<reference evidence="11 12" key="1">
    <citation type="submission" date="2020-04" db="EMBL/GenBank/DDBJ databases">
        <title>MicrobeNet Type strains.</title>
        <authorList>
            <person name="Nicholson A.C."/>
        </authorList>
    </citation>
    <scope>NUCLEOTIDE SEQUENCE [LARGE SCALE GENOMIC DNA]</scope>
    <source>
        <strain evidence="11 12">ATCC 700355</strain>
    </source>
</reference>
<keyword evidence="5 7" id="KW-0460">Magnesium</keyword>
<evidence type="ECO:0000259" key="10">
    <source>
        <dbReference type="Pfam" id="PF08335"/>
    </source>
</evidence>
<dbReference type="InterPro" id="IPR013546">
    <property type="entry name" value="PII_UdlTrfase/GS_AdlTrfase"/>
</dbReference>
<dbReference type="InterPro" id="IPR005190">
    <property type="entry name" value="GlnE_rpt_dom"/>
</dbReference>
<dbReference type="GO" id="GO:0005524">
    <property type="term" value="F:ATP binding"/>
    <property type="evidence" value="ECO:0007669"/>
    <property type="project" value="UniProtKB-UniRule"/>
</dbReference>